<accession>K0SPX9</accession>
<name>K0SPX9_THAOC</name>
<dbReference type="Gene3D" id="1.10.606.20">
    <property type="match status" value="1"/>
</dbReference>
<dbReference type="Proteomes" id="UP000266841">
    <property type="component" value="Unassembled WGS sequence"/>
</dbReference>
<dbReference type="AlphaFoldDB" id="K0SPX9"/>
<dbReference type="EMBL" id="AGNL01013204">
    <property type="protein sequence ID" value="EJK67385.1"/>
    <property type="molecule type" value="Genomic_DNA"/>
</dbReference>
<evidence type="ECO:0000313" key="1">
    <source>
        <dbReference type="EMBL" id="EJK67385.1"/>
    </source>
</evidence>
<organism evidence="1 2">
    <name type="scientific">Thalassiosira oceanica</name>
    <name type="common">Marine diatom</name>
    <dbReference type="NCBI Taxonomy" id="159749"/>
    <lineage>
        <taxon>Eukaryota</taxon>
        <taxon>Sar</taxon>
        <taxon>Stramenopiles</taxon>
        <taxon>Ochrophyta</taxon>
        <taxon>Bacillariophyta</taxon>
        <taxon>Coscinodiscophyceae</taxon>
        <taxon>Thalassiosirophycidae</taxon>
        <taxon>Thalassiosirales</taxon>
        <taxon>Thalassiosiraceae</taxon>
        <taxon>Thalassiosira</taxon>
    </lineage>
</organism>
<sequence>MAQNAASRVYNGVHFDFEGTMGCESGMEIANYVFKSTFLTDGEPVRETQPLMDIFEKVKDVLDNTPAEGYEAEFCNETPPYPYMQNYDYTDFIDHMGNMKL</sequence>
<evidence type="ECO:0000313" key="2">
    <source>
        <dbReference type="Proteomes" id="UP000266841"/>
    </source>
</evidence>
<dbReference type="SUPFAM" id="SSF48317">
    <property type="entry name" value="Acid phosphatase/Vanadium-dependent haloperoxidase"/>
    <property type="match status" value="1"/>
</dbReference>
<gene>
    <name evidence="1" type="ORF">THAOC_11590</name>
</gene>
<keyword evidence="2" id="KW-1185">Reference proteome</keyword>
<reference evidence="1 2" key="1">
    <citation type="journal article" date="2012" name="Genome Biol.">
        <title>Genome and low-iron response of an oceanic diatom adapted to chronic iron limitation.</title>
        <authorList>
            <person name="Lommer M."/>
            <person name="Specht M."/>
            <person name="Roy A.S."/>
            <person name="Kraemer L."/>
            <person name="Andreson R."/>
            <person name="Gutowska M.A."/>
            <person name="Wolf J."/>
            <person name="Bergner S.V."/>
            <person name="Schilhabel M.B."/>
            <person name="Klostermeier U.C."/>
            <person name="Beiko R.G."/>
            <person name="Rosenstiel P."/>
            <person name="Hippler M."/>
            <person name="Laroche J."/>
        </authorList>
    </citation>
    <scope>NUCLEOTIDE SEQUENCE [LARGE SCALE GENOMIC DNA]</scope>
    <source>
        <strain evidence="1 2">CCMP1005</strain>
    </source>
</reference>
<dbReference type="InterPro" id="IPR036938">
    <property type="entry name" value="PAP2/HPO_sf"/>
</dbReference>
<comment type="caution">
    <text evidence="1">The sequence shown here is derived from an EMBL/GenBank/DDBJ whole genome shotgun (WGS) entry which is preliminary data.</text>
</comment>
<protein>
    <submittedName>
        <fullName evidence="1">Uncharacterized protein</fullName>
    </submittedName>
</protein>
<proteinExistence type="predicted"/>